<evidence type="ECO:0000313" key="1">
    <source>
        <dbReference type="EMBL" id="KAI5445649.1"/>
    </source>
</evidence>
<sequence length="352" mass="40778">MDGASSEDIGWYFGTPEDGNRNNVRCKLCNVGIKGGITRLKQHITHMKGKVAAYGRVTTMVRENMMKLLLDSKAKRNDSKRRKEEIEELLRGDDEDVDEDVNTLIDDQLRYATQERLRSHREWENMQQFRRETRASENAYEHGGSSRVNVSGAERPEDISFSLRSANIDLVRSQSGRDIVHLGVTRFATQFLQLQAIVRQKEGLENMFNSEEFRKTKYGKEKKGPGYEAGTIVMSRDFWSKANDVFKVFEPTVKVLRLVYGDEKLTMGFIYEAIDRAKQAIQQNSRYHSKYNDIIDKHCKFMHSDLHSAGYFLNPQFQYGIEHGKVVYRETFNGTTNVIMKIERNMDDQSKL</sequence>
<dbReference type="SUPFAM" id="SSF53098">
    <property type="entry name" value="Ribonuclease H-like"/>
    <property type="match status" value="1"/>
</dbReference>
<dbReference type="InterPro" id="IPR012337">
    <property type="entry name" value="RNaseH-like_sf"/>
</dbReference>
<dbReference type="Proteomes" id="UP001058974">
    <property type="component" value="Chromosome 1"/>
</dbReference>
<proteinExistence type="predicted"/>
<name>A0A9D5BKW1_PEA</name>
<evidence type="ECO:0000313" key="2">
    <source>
        <dbReference type="Proteomes" id="UP001058974"/>
    </source>
</evidence>
<dbReference type="Gramene" id="Psat01G0375200-T1">
    <property type="protein sequence ID" value="KAI5445649.1"/>
    <property type="gene ID" value="KIW84_013752"/>
</dbReference>
<dbReference type="AlphaFoldDB" id="A0A9D5BKW1"/>
<dbReference type="PANTHER" id="PTHR46951">
    <property type="entry name" value="BED-TYPE DOMAIN-CONTAINING PROTEIN"/>
    <property type="match status" value="1"/>
</dbReference>
<keyword evidence="2" id="KW-1185">Reference proteome</keyword>
<protein>
    <recommendedName>
        <fullName evidence="3">BED-type domain-containing protein</fullName>
    </recommendedName>
</protein>
<accession>A0A9D5BKW1</accession>
<comment type="caution">
    <text evidence="1">The sequence shown here is derived from an EMBL/GenBank/DDBJ whole genome shotgun (WGS) entry which is preliminary data.</text>
</comment>
<evidence type="ECO:0008006" key="3">
    <source>
        <dbReference type="Google" id="ProtNLM"/>
    </source>
</evidence>
<gene>
    <name evidence="1" type="ORF">KIW84_013752</name>
</gene>
<organism evidence="1 2">
    <name type="scientific">Pisum sativum</name>
    <name type="common">Garden pea</name>
    <name type="synonym">Lathyrus oleraceus</name>
    <dbReference type="NCBI Taxonomy" id="3888"/>
    <lineage>
        <taxon>Eukaryota</taxon>
        <taxon>Viridiplantae</taxon>
        <taxon>Streptophyta</taxon>
        <taxon>Embryophyta</taxon>
        <taxon>Tracheophyta</taxon>
        <taxon>Spermatophyta</taxon>
        <taxon>Magnoliopsida</taxon>
        <taxon>eudicotyledons</taxon>
        <taxon>Gunneridae</taxon>
        <taxon>Pentapetalae</taxon>
        <taxon>rosids</taxon>
        <taxon>fabids</taxon>
        <taxon>Fabales</taxon>
        <taxon>Fabaceae</taxon>
        <taxon>Papilionoideae</taxon>
        <taxon>50 kb inversion clade</taxon>
        <taxon>NPAAA clade</taxon>
        <taxon>Hologalegina</taxon>
        <taxon>IRL clade</taxon>
        <taxon>Fabeae</taxon>
        <taxon>Lathyrus</taxon>
    </lineage>
</organism>
<dbReference type="EMBL" id="JAMSHJ010000001">
    <property type="protein sequence ID" value="KAI5445649.1"/>
    <property type="molecule type" value="Genomic_DNA"/>
</dbReference>
<reference evidence="1 2" key="1">
    <citation type="journal article" date="2022" name="Nat. Genet.">
        <title>Improved pea reference genome and pan-genome highlight genomic features and evolutionary characteristics.</title>
        <authorList>
            <person name="Yang T."/>
            <person name="Liu R."/>
            <person name="Luo Y."/>
            <person name="Hu S."/>
            <person name="Wang D."/>
            <person name="Wang C."/>
            <person name="Pandey M.K."/>
            <person name="Ge S."/>
            <person name="Xu Q."/>
            <person name="Li N."/>
            <person name="Li G."/>
            <person name="Huang Y."/>
            <person name="Saxena R.K."/>
            <person name="Ji Y."/>
            <person name="Li M."/>
            <person name="Yan X."/>
            <person name="He Y."/>
            <person name="Liu Y."/>
            <person name="Wang X."/>
            <person name="Xiang C."/>
            <person name="Varshney R.K."/>
            <person name="Ding H."/>
            <person name="Gao S."/>
            <person name="Zong X."/>
        </authorList>
    </citation>
    <scope>NUCLEOTIDE SEQUENCE [LARGE SCALE GENOMIC DNA]</scope>
    <source>
        <strain evidence="1 2">cv. Zhongwan 6</strain>
    </source>
</reference>
<dbReference type="PANTHER" id="PTHR46951:SF2">
    <property type="entry name" value="BED-TYPE DOMAIN-CONTAINING PROTEIN"/>
    <property type="match status" value="1"/>
</dbReference>